<proteinExistence type="predicted"/>
<dbReference type="EMBL" id="CAJVPU010005638">
    <property type="protein sequence ID" value="CAG8550568.1"/>
    <property type="molecule type" value="Genomic_DNA"/>
</dbReference>
<gene>
    <name evidence="1" type="ORF">DHETER_LOCUS5208</name>
</gene>
<keyword evidence="2" id="KW-1185">Reference proteome</keyword>
<accession>A0ACA9LTU2</accession>
<feature type="non-terminal residue" evidence="1">
    <location>
        <position position="1"/>
    </location>
</feature>
<evidence type="ECO:0000313" key="1">
    <source>
        <dbReference type="EMBL" id="CAG8550568.1"/>
    </source>
</evidence>
<comment type="caution">
    <text evidence="1">The sequence shown here is derived from an EMBL/GenBank/DDBJ whole genome shotgun (WGS) entry which is preliminary data.</text>
</comment>
<protein>
    <submittedName>
        <fullName evidence="1">3925_t:CDS:1</fullName>
    </submittedName>
</protein>
<organism evidence="1 2">
    <name type="scientific">Dentiscutata heterogama</name>
    <dbReference type="NCBI Taxonomy" id="1316150"/>
    <lineage>
        <taxon>Eukaryota</taxon>
        <taxon>Fungi</taxon>
        <taxon>Fungi incertae sedis</taxon>
        <taxon>Mucoromycota</taxon>
        <taxon>Glomeromycotina</taxon>
        <taxon>Glomeromycetes</taxon>
        <taxon>Diversisporales</taxon>
        <taxon>Gigasporaceae</taxon>
        <taxon>Dentiscutata</taxon>
    </lineage>
</organism>
<sequence length="76" mass="8781">DNNLSDFEHENELIYNSVVAVQKNKKLGFPEEKLCKGEIFKSWEEALNIITIYAQQKEFGLRKGCSKKTSDRVICN</sequence>
<name>A0ACA9LTU2_9GLOM</name>
<evidence type="ECO:0000313" key="2">
    <source>
        <dbReference type="Proteomes" id="UP000789702"/>
    </source>
</evidence>
<reference evidence="1" key="1">
    <citation type="submission" date="2021-06" db="EMBL/GenBank/DDBJ databases">
        <authorList>
            <person name="Kallberg Y."/>
            <person name="Tangrot J."/>
            <person name="Rosling A."/>
        </authorList>
    </citation>
    <scope>NUCLEOTIDE SEQUENCE</scope>
    <source>
        <strain evidence="1">IL203A</strain>
    </source>
</reference>
<dbReference type="Proteomes" id="UP000789702">
    <property type="component" value="Unassembled WGS sequence"/>
</dbReference>